<keyword evidence="1" id="KW-0812">Transmembrane</keyword>
<dbReference type="STRING" id="1666911.HLUCCA11_21185"/>
<evidence type="ECO:0000256" key="1">
    <source>
        <dbReference type="SAM" id="Phobius"/>
    </source>
</evidence>
<accession>A0A0P7ZRJ5</accession>
<feature type="transmembrane region" description="Helical" evidence="1">
    <location>
        <begin position="113"/>
        <end position="137"/>
    </location>
</feature>
<keyword evidence="1" id="KW-0472">Membrane</keyword>
<organism evidence="2 3">
    <name type="scientific">Phormidesmis priestleyi Ana</name>
    <dbReference type="NCBI Taxonomy" id="1666911"/>
    <lineage>
        <taxon>Bacteria</taxon>
        <taxon>Bacillati</taxon>
        <taxon>Cyanobacteriota</taxon>
        <taxon>Cyanophyceae</taxon>
        <taxon>Leptolyngbyales</taxon>
        <taxon>Leptolyngbyaceae</taxon>
        <taxon>Phormidesmis</taxon>
    </lineage>
</organism>
<keyword evidence="1" id="KW-1133">Transmembrane helix</keyword>
<dbReference type="InterPro" id="IPR008875">
    <property type="entry name" value="TraX"/>
</dbReference>
<comment type="caution">
    <text evidence="2">The sequence shown here is derived from an EMBL/GenBank/DDBJ whole genome shotgun (WGS) entry which is preliminary data.</text>
</comment>
<evidence type="ECO:0000313" key="2">
    <source>
        <dbReference type="EMBL" id="KPQ32592.1"/>
    </source>
</evidence>
<dbReference type="AlphaFoldDB" id="A0A0P7ZRJ5"/>
<reference evidence="2 3" key="1">
    <citation type="submission" date="2015-09" db="EMBL/GenBank/DDBJ databases">
        <title>Identification and resolution of microdiversity through metagenomic sequencing of parallel consortia.</title>
        <authorList>
            <person name="Nelson W.C."/>
            <person name="Romine M.F."/>
            <person name="Lindemann S.R."/>
        </authorList>
    </citation>
    <scope>NUCLEOTIDE SEQUENCE [LARGE SCALE GENOMIC DNA]</scope>
    <source>
        <strain evidence="2">Ana</strain>
    </source>
</reference>
<evidence type="ECO:0000313" key="3">
    <source>
        <dbReference type="Proteomes" id="UP000050465"/>
    </source>
</evidence>
<proteinExistence type="predicted"/>
<feature type="transmembrane region" description="Helical" evidence="1">
    <location>
        <begin position="7"/>
        <end position="26"/>
    </location>
</feature>
<protein>
    <submittedName>
        <fullName evidence="2">TraX protein</fullName>
    </submittedName>
</protein>
<feature type="transmembrane region" description="Helical" evidence="1">
    <location>
        <begin position="85"/>
        <end position="101"/>
    </location>
</feature>
<feature type="transmembrane region" description="Helical" evidence="1">
    <location>
        <begin position="188"/>
        <end position="207"/>
    </location>
</feature>
<feature type="transmembrane region" description="Helical" evidence="1">
    <location>
        <begin position="157"/>
        <end position="176"/>
    </location>
</feature>
<gene>
    <name evidence="2" type="ORF">HLUCCA11_21185</name>
</gene>
<sequence>MPGLTSYHLKLIAALTMVVDHIGVLFYPHLDWLRMIGRVSFPLFIWLLTQGEAHTKDIWRYGLRLGLLGLISQPIYQITFGTQQLNILFQLLLGLVCLRVVRQRPALILPVGISAALITEVLNFSYGSYGVILILLIRYFRLNLLWWAAWGGFHLVWAGYAGIFQLPATVVPLLFITFKGQRGPKARWFYGFYPGHLALLLLLALNLS</sequence>
<dbReference type="EMBL" id="LJZR01000052">
    <property type="protein sequence ID" value="KPQ32592.1"/>
    <property type="molecule type" value="Genomic_DNA"/>
</dbReference>
<dbReference type="Pfam" id="PF05857">
    <property type="entry name" value="TraX"/>
    <property type="match status" value="1"/>
</dbReference>
<name>A0A0P7ZRJ5_9CYAN</name>
<dbReference type="Proteomes" id="UP000050465">
    <property type="component" value="Unassembled WGS sequence"/>
</dbReference>